<dbReference type="InParanoid" id="A0A0D2X043"/>
<dbReference type="eggNOG" id="KOG1116">
    <property type="taxonomic scope" value="Eukaryota"/>
</dbReference>
<keyword evidence="3" id="KW-0547">Nucleotide-binding</keyword>
<reference evidence="11" key="1">
    <citation type="submission" date="2011-02" db="EMBL/GenBank/DDBJ databases">
        <title>The Genome Sequence of Capsaspora owczarzaki ATCC 30864.</title>
        <authorList>
            <person name="Russ C."/>
            <person name="Cuomo C."/>
            <person name="Burger G."/>
            <person name="Gray M.W."/>
            <person name="Holland P.W.H."/>
            <person name="King N."/>
            <person name="Lang F.B.F."/>
            <person name="Roger A.J."/>
            <person name="Ruiz-Trillo I."/>
            <person name="Young S.K."/>
            <person name="Zeng Q."/>
            <person name="Gargeya S."/>
            <person name="Alvarado L."/>
            <person name="Berlin A."/>
            <person name="Chapman S.B."/>
            <person name="Chen Z."/>
            <person name="Freedman E."/>
            <person name="Gellesch M."/>
            <person name="Goldberg J."/>
            <person name="Griggs A."/>
            <person name="Gujja S."/>
            <person name="Heilman E."/>
            <person name="Heiman D."/>
            <person name="Howarth C."/>
            <person name="Mehta T."/>
            <person name="Neiman D."/>
            <person name="Pearson M."/>
            <person name="Roberts A."/>
            <person name="Saif S."/>
            <person name="Shea T."/>
            <person name="Shenoy N."/>
            <person name="Sisk P."/>
            <person name="Stolte C."/>
            <person name="Sykes S."/>
            <person name="White J."/>
            <person name="Yandava C."/>
            <person name="Haas B."/>
            <person name="Nusbaum C."/>
            <person name="Birren B."/>
        </authorList>
    </citation>
    <scope>NUCLEOTIDE SEQUENCE</scope>
    <source>
        <strain evidence="11">ATCC 30864</strain>
    </source>
</reference>
<evidence type="ECO:0000256" key="5">
    <source>
        <dbReference type="ARBA" id="ARBA00022840"/>
    </source>
</evidence>
<dbReference type="PROSITE" id="PS50146">
    <property type="entry name" value="DAGK"/>
    <property type="match status" value="1"/>
</dbReference>
<dbReference type="SMART" id="SM00046">
    <property type="entry name" value="DAGKc"/>
    <property type="match status" value="1"/>
</dbReference>
<evidence type="ECO:0000256" key="3">
    <source>
        <dbReference type="ARBA" id="ARBA00022741"/>
    </source>
</evidence>
<feature type="domain" description="DAGKc" evidence="9">
    <location>
        <begin position="180"/>
        <end position="317"/>
    </location>
</feature>
<dbReference type="EMBL" id="KE346360">
    <property type="protein sequence ID" value="KJE88409.1"/>
    <property type="molecule type" value="Genomic_DNA"/>
</dbReference>
<dbReference type="Pfam" id="PF00781">
    <property type="entry name" value="DAGK_cat"/>
    <property type="match status" value="1"/>
</dbReference>
<dbReference type="AlphaFoldDB" id="A0A0D2X043"/>
<dbReference type="OrthoDB" id="3853857at2759"/>
<evidence type="ECO:0000313" key="11">
    <source>
        <dbReference type="Proteomes" id="UP000008743"/>
    </source>
</evidence>
<dbReference type="GO" id="GO:0005524">
    <property type="term" value="F:ATP binding"/>
    <property type="evidence" value="ECO:0007669"/>
    <property type="project" value="UniProtKB-KW"/>
</dbReference>
<dbReference type="FunCoup" id="A0A0D2X043">
    <property type="interactions" value="137"/>
</dbReference>
<evidence type="ECO:0000256" key="6">
    <source>
        <dbReference type="ARBA" id="ARBA00023136"/>
    </source>
</evidence>
<dbReference type="GO" id="GO:0008481">
    <property type="term" value="F:sphingosine kinase activity"/>
    <property type="evidence" value="ECO:0007669"/>
    <property type="project" value="UniProtKB-EC"/>
</dbReference>
<dbReference type="Gene3D" id="2.60.200.40">
    <property type="match status" value="1"/>
</dbReference>
<dbReference type="RefSeq" id="XP_004364939.2">
    <property type="nucleotide sequence ID" value="XM_004364882.2"/>
</dbReference>
<dbReference type="GO" id="GO:0016020">
    <property type="term" value="C:membrane"/>
    <property type="evidence" value="ECO:0007669"/>
    <property type="project" value="TreeGrafter"/>
</dbReference>
<dbReference type="InterPro" id="IPR017438">
    <property type="entry name" value="ATP-NAD_kinase_N"/>
</dbReference>
<proteinExistence type="predicted"/>
<dbReference type="InterPro" id="IPR050187">
    <property type="entry name" value="Lipid_Phosphate_FormReg"/>
</dbReference>
<gene>
    <name evidence="10" type="ORF">CAOG_000068</name>
</gene>
<dbReference type="GO" id="GO:0005737">
    <property type="term" value="C:cytoplasm"/>
    <property type="evidence" value="ECO:0007669"/>
    <property type="project" value="TreeGrafter"/>
</dbReference>
<dbReference type="SUPFAM" id="SSF111331">
    <property type="entry name" value="NAD kinase/diacylglycerol kinase-like"/>
    <property type="match status" value="1"/>
</dbReference>
<dbReference type="Proteomes" id="UP000008743">
    <property type="component" value="Unassembled WGS sequence"/>
</dbReference>
<dbReference type="STRING" id="595528.A0A0D2X043"/>
<keyword evidence="4 10" id="KW-0418">Kinase</keyword>
<dbReference type="PANTHER" id="PTHR12358:SF31">
    <property type="entry name" value="ACYLGLYCEROL KINASE, MITOCHONDRIAL"/>
    <property type="match status" value="1"/>
</dbReference>
<dbReference type="PhylomeDB" id="A0A0D2X043"/>
<keyword evidence="6" id="KW-0472">Membrane</keyword>
<dbReference type="GO" id="GO:0012505">
    <property type="term" value="C:endomembrane system"/>
    <property type="evidence" value="ECO:0007669"/>
    <property type="project" value="UniProtKB-SubCell"/>
</dbReference>
<dbReference type="Gene3D" id="3.40.50.10330">
    <property type="entry name" value="Probable inorganic polyphosphate/atp-NAD kinase, domain 1"/>
    <property type="match status" value="1"/>
</dbReference>
<organism evidence="10 11">
    <name type="scientific">Capsaspora owczarzaki (strain ATCC 30864)</name>
    <dbReference type="NCBI Taxonomy" id="595528"/>
    <lineage>
        <taxon>Eukaryota</taxon>
        <taxon>Filasterea</taxon>
        <taxon>Capsaspora</taxon>
    </lineage>
</organism>
<keyword evidence="5" id="KW-0067">ATP-binding</keyword>
<protein>
    <recommendedName>
        <fullName evidence="7">sphingosine kinase</fullName>
        <ecNumber evidence="7">2.7.1.91</ecNumber>
    </recommendedName>
</protein>
<comment type="subcellular location">
    <subcellularLocation>
        <location evidence="1">Endomembrane system</location>
    </subcellularLocation>
</comment>
<dbReference type="EC" id="2.7.1.91" evidence="7"/>
<evidence type="ECO:0000256" key="1">
    <source>
        <dbReference type="ARBA" id="ARBA00004308"/>
    </source>
</evidence>
<accession>A0A0D2X043</accession>
<evidence type="ECO:0000256" key="7">
    <source>
        <dbReference type="ARBA" id="ARBA00044037"/>
    </source>
</evidence>
<dbReference type="Pfam" id="PF19279">
    <property type="entry name" value="YegS_C"/>
    <property type="match status" value="1"/>
</dbReference>
<dbReference type="FunFam" id="3.40.50.10330:FF:000005">
    <property type="entry name" value="Sphingosine kinase 2"/>
    <property type="match status" value="1"/>
</dbReference>
<dbReference type="InterPro" id="IPR001206">
    <property type="entry name" value="Diacylglycerol_kinase_cat_dom"/>
</dbReference>
<feature type="compositionally biased region" description="Polar residues" evidence="8">
    <location>
        <begin position="387"/>
        <end position="397"/>
    </location>
</feature>
<evidence type="ECO:0000256" key="4">
    <source>
        <dbReference type="ARBA" id="ARBA00022777"/>
    </source>
</evidence>
<keyword evidence="2" id="KW-0808">Transferase</keyword>
<dbReference type="InterPro" id="IPR045540">
    <property type="entry name" value="YegS/DAGK_C"/>
</dbReference>
<dbReference type="GO" id="GO:0046512">
    <property type="term" value="P:sphingosine biosynthetic process"/>
    <property type="evidence" value="ECO:0007669"/>
    <property type="project" value="TreeGrafter"/>
</dbReference>
<sequence>DDCGCWAFFTFFSSDDERHDVTTSATTSTAHRQPPVDDSGTYCVTLPEDVQLSGKAHVKPSGGQQVALVLTSRSLEWMPFASSDADTHGCILLYDVLQVRVLPAGAVKKPASVNKSQPATYASVRTAMEVTLLPRSKPKDKTSKRVMRRQVLFFDRQEEATEWRDAIHSVMHGERIGVVPVPRRLLVVVNPVGGTKIAVPTFEKQVRPLLELAGISFQVILTTHQNHAMEIARDLALDKFDAIVTVSGDGLLHEMVNGLFSRPDWPEAAKLPVGIIPCGSGNGLAKSLEIRDIPSATLAAIKGHTRPLDVMACHQPGIGLRYAFLGIYWGLIADVDIESEKYRWAGAARFTAAFIGRVLSMRRYAGKITYLPANPHDEFDPHAVLTNPPSAASSANKTSDRRQSEADAAFSATATAAAPTAAHIGPPIKFLHADANGSAHPVHGEDWRVIEGEFVMVLGLNVSWIDQTTHIAPYAHHHDGFIDLMYITAPCSKLKLLTMFADIESGKHVDNELVKYVKCRAFTLEPNGRGIVDVDGEQVATANIAVECHGALLNVLCPPDLDRPHLKNFPVYHSQTGHLHQTVPALPAQASSSSSSSSSGPRA</sequence>
<dbReference type="InterPro" id="IPR016064">
    <property type="entry name" value="NAD/diacylglycerol_kinase_sf"/>
</dbReference>
<dbReference type="PANTHER" id="PTHR12358">
    <property type="entry name" value="SPHINGOSINE KINASE"/>
    <property type="match status" value="1"/>
</dbReference>
<evidence type="ECO:0000313" key="10">
    <source>
        <dbReference type="EMBL" id="KJE88409.1"/>
    </source>
</evidence>
<evidence type="ECO:0000256" key="2">
    <source>
        <dbReference type="ARBA" id="ARBA00022679"/>
    </source>
</evidence>
<feature type="non-terminal residue" evidence="10">
    <location>
        <position position="1"/>
    </location>
</feature>
<keyword evidence="11" id="KW-1185">Reference proteome</keyword>
<evidence type="ECO:0000259" key="9">
    <source>
        <dbReference type="PROSITE" id="PS50146"/>
    </source>
</evidence>
<name>A0A0D2X043_CAPO3</name>
<feature type="region of interest" description="Disordered" evidence="8">
    <location>
        <begin position="381"/>
        <end position="409"/>
    </location>
</feature>
<evidence type="ECO:0000256" key="8">
    <source>
        <dbReference type="SAM" id="MobiDB-lite"/>
    </source>
</evidence>